<dbReference type="PROSITE" id="PS50011">
    <property type="entry name" value="PROTEIN_KINASE_DOM"/>
    <property type="match status" value="1"/>
</dbReference>
<feature type="domain" description="Protein kinase" evidence="2">
    <location>
        <begin position="257"/>
        <end position="490"/>
    </location>
</feature>
<dbReference type="Proteomes" id="UP000030762">
    <property type="component" value="Unassembled WGS sequence"/>
</dbReference>
<dbReference type="EMBL" id="JH767196">
    <property type="protein sequence ID" value="EQC28287.1"/>
    <property type="molecule type" value="Genomic_DNA"/>
</dbReference>
<dbReference type="RefSeq" id="XP_008618291.1">
    <property type="nucleotide sequence ID" value="XM_008620069.1"/>
</dbReference>
<keyword evidence="3" id="KW-0723">Serine/threonine-protein kinase</keyword>
<dbReference type="VEuPathDB" id="FungiDB:SDRG_14584"/>
<dbReference type="InterPro" id="IPR011009">
    <property type="entry name" value="Kinase-like_dom_sf"/>
</dbReference>
<dbReference type="EMBL" id="JH767205">
    <property type="protein sequence ID" value="EQC27676.1"/>
    <property type="molecule type" value="Genomic_DNA"/>
</dbReference>
<keyword evidence="1" id="KW-0812">Transmembrane</keyword>
<evidence type="ECO:0000256" key="1">
    <source>
        <dbReference type="SAM" id="Phobius"/>
    </source>
</evidence>
<dbReference type="OrthoDB" id="1668230at2759"/>
<reference evidence="3 5" key="1">
    <citation type="submission" date="2012-04" db="EMBL/GenBank/DDBJ databases">
        <title>The Genome Sequence of Saprolegnia declina VS20.</title>
        <authorList>
            <consortium name="The Broad Institute Genome Sequencing Platform"/>
            <person name="Russ C."/>
            <person name="Nusbaum C."/>
            <person name="Tyler B."/>
            <person name="van West P."/>
            <person name="Dieguez-Uribeondo J."/>
            <person name="de Bruijn I."/>
            <person name="Tripathy S."/>
            <person name="Jiang R."/>
            <person name="Young S.K."/>
            <person name="Zeng Q."/>
            <person name="Gargeya S."/>
            <person name="Fitzgerald M."/>
            <person name="Haas B."/>
            <person name="Abouelleil A."/>
            <person name="Alvarado L."/>
            <person name="Arachchi H.M."/>
            <person name="Berlin A."/>
            <person name="Chapman S.B."/>
            <person name="Goldberg J."/>
            <person name="Griggs A."/>
            <person name="Gujja S."/>
            <person name="Hansen M."/>
            <person name="Howarth C."/>
            <person name="Imamovic A."/>
            <person name="Larimer J."/>
            <person name="McCowen C."/>
            <person name="Montmayeur A."/>
            <person name="Murphy C."/>
            <person name="Neiman D."/>
            <person name="Pearson M."/>
            <person name="Priest M."/>
            <person name="Roberts A."/>
            <person name="Saif S."/>
            <person name="Shea T."/>
            <person name="Sisk P."/>
            <person name="Sykes S."/>
            <person name="Wortman J."/>
            <person name="Nusbaum C."/>
            <person name="Birren B."/>
        </authorList>
    </citation>
    <scope>NUCLEOTIDE SEQUENCE [LARGE SCALE GENOMIC DNA]</scope>
    <source>
        <strain evidence="3 5">VS20</strain>
    </source>
</reference>
<proteinExistence type="predicted"/>
<dbReference type="InterPro" id="IPR000719">
    <property type="entry name" value="Prot_kinase_dom"/>
</dbReference>
<dbReference type="PANTHER" id="PTHR44329:SF214">
    <property type="entry name" value="PROTEIN KINASE DOMAIN-CONTAINING PROTEIN"/>
    <property type="match status" value="1"/>
</dbReference>
<dbReference type="GeneID" id="19954695"/>
<dbReference type="RefSeq" id="XP_008618944.1">
    <property type="nucleotide sequence ID" value="XM_008620722.1"/>
</dbReference>
<sequence length="491" mass="53786">MTNSTWTCLPDTLGIAAFRLNDNNDVACGSIDGVHCAWVDRMPECDRRPTRELSCGAQYKSLYGVSGYDVPGGWCARVRSILQLNGTTIVPSTIPQETTTAPVPNITTPNTTVVVPTAIPATVSPTPTLTDATTSSSDEINTGLYIGIGLVAVAIIVVATCLLARRRRRENPLLKSAHNFKSSPLNVAGVTILTNNGLVHEEADDEVYDRSLHDTNATLTLTSLRSSFQQDLGAITPYQLLPHKLHLLHAEADPTQTAAVNMVGIESYQALYDGNRVVVQKRQLSANVDVQTRVGHLLLRVKLTSAYLVTMHGVLWTKPTELQLVFECMDRGRLKDYLTIANDDEALVTKLDYAVRIVEGLLYIHAKGVTHRNISSSSVYLNARGEAKLCDFGWLREEDDFVDVYSTQRAAPEILSGLQYTVQADIFALGALLKEMAVFKGASTAGVRRSSAAGESLANVVKSCMNWNPTYRPSLLHVRRALRNELHRLQT</sequence>
<evidence type="ECO:0000313" key="4">
    <source>
        <dbReference type="EMBL" id="EQC28287.1"/>
    </source>
</evidence>
<evidence type="ECO:0000313" key="3">
    <source>
        <dbReference type="EMBL" id="EQC27676.1"/>
    </source>
</evidence>
<gene>
    <name evidence="4" type="ORF">SDRG_13968</name>
    <name evidence="3" type="ORF">SDRG_14584</name>
</gene>
<keyword evidence="3" id="KW-0808">Transferase</keyword>
<accession>T0PZI7</accession>
<dbReference type="AlphaFoldDB" id="T0PZI7"/>
<evidence type="ECO:0000313" key="5">
    <source>
        <dbReference type="Proteomes" id="UP000030762"/>
    </source>
</evidence>
<dbReference type="Gene3D" id="1.10.510.10">
    <property type="entry name" value="Transferase(Phosphotransferase) domain 1"/>
    <property type="match status" value="1"/>
</dbReference>
<dbReference type="VEuPathDB" id="FungiDB:SDRG_13968"/>
<name>T0PZI7_SAPDV</name>
<evidence type="ECO:0000259" key="2">
    <source>
        <dbReference type="PROSITE" id="PS50011"/>
    </source>
</evidence>
<dbReference type="STRING" id="1156394.T0PZI7"/>
<dbReference type="SUPFAM" id="SSF56112">
    <property type="entry name" value="Protein kinase-like (PK-like)"/>
    <property type="match status" value="1"/>
</dbReference>
<dbReference type="InParanoid" id="T0PZI7"/>
<protein>
    <submittedName>
        <fullName evidence="3">Serine/threonine protein kinase</fullName>
    </submittedName>
</protein>
<dbReference type="InterPro" id="IPR051681">
    <property type="entry name" value="Ser/Thr_Kinases-Pseudokinases"/>
</dbReference>
<dbReference type="Pfam" id="PF00069">
    <property type="entry name" value="Pkinase"/>
    <property type="match status" value="1"/>
</dbReference>
<dbReference type="GeneID" id="19955311"/>
<organism evidence="3 5">
    <name type="scientific">Saprolegnia diclina (strain VS20)</name>
    <dbReference type="NCBI Taxonomy" id="1156394"/>
    <lineage>
        <taxon>Eukaryota</taxon>
        <taxon>Sar</taxon>
        <taxon>Stramenopiles</taxon>
        <taxon>Oomycota</taxon>
        <taxon>Saprolegniomycetes</taxon>
        <taxon>Saprolegniales</taxon>
        <taxon>Saprolegniaceae</taxon>
        <taxon>Saprolegnia</taxon>
    </lineage>
</organism>
<keyword evidence="3" id="KW-0418">Kinase</keyword>
<keyword evidence="1" id="KW-0472">Membrane</keyword>
<keyword evidence="5" id="KW-1185">Reference proteome</keyword>
<keyword evidence="1" id="KW-1133">Transmembrane helix</keyword>
<dbReference type="eggNOG" id="KOG0581">
    <property type="taxonomic scope" value="Eukaryota"/>
</dbReference>
<dbReference type="GO" id="GO:0004674">
    <property type="term" value="F:protein serine/threonine kinase activity"/>
    <property type="evidence" value="ECO:0007669"/>
    <property type="project" value="UniProtKB-KW"/>
</dbReference>
<feature type="transmembrane region" description="Helical" evidence="1">
    <location>
        <begin position="144"/>
        <end position="164"/>
    </location>
</feature>
<dbReference type="PANTHER" id="PTHR44329">
    <property type="entry name" value="SERINE/THREONINE-PROTEIN KINASE TNNI3K-RELATED"/>
    <property type="match status" value="1"/>
</dbReference>
<dbReference type="GO" id="GO:0005524">
    <property type="term" value="F:ATP binding"/>
    <property type="evidence" value="ECO:0007669"/>
    <property type="project" value="InterPro"/>
</dbReference>